<keyword evidence="3" id="KW-1185">Reference proteome</keyword>
<evidence type="ECO:0000259" key="1">
    <source>
        <dbReference type="Pfam" id="PF03992"/>
    </source>
</evidence>
<dbReference type="AlphaFoldDB" id="A0A2P8D298"/>
<keyword evidence="2" id="KW-0560">Oxidoreductase</keyword>
<dbReference type="InterPro" id="IPR011008">
    <property type="entry name" value="Dimeric_a/b-barrel"/>
</dbReference>
<gene>
    <name evidence="2" type="ORF">CLV63_12071</name>
</gene>
<proteinExistence type="predicted"/>
<organism evidence="2 3">
    <name type="scientific">Murinocardiopsis flavida</name>
    <dbReference type="NCBI Taxonomy" id="645275"/>
    <lineage>
        <taxon>Bacteria</taxon>
        <taxon>Bacillati</taxon>
        <taxon>Actinomycetota</taxon>
        <taxon>Actinomycetes</taxon>
        <taxon>Streptosporangiales</taxon>
        <taxon>Nocardiopsidaceae</taxon>
        <taxon>Murinocardiopsis</taxon>
    </lineage>
</organism>
<dbReference type="GO" id="GO:0004497">
    <property type="term" value="F:monooxygenase activity"/>
    <property type="evidence" value="ECO:0007669"/>
    <property type="project" value="UniProtKB-KW"/>
</dbReference>
<name>A0A2P8D298_9ACTN</name>
<dbReference type="InterPro" id="IPR007138">
    <property type="entry name" value="ABM_dom"/>
</dbReference>
<dbReference type="OrthoDB" id="5193042at2"/>
<dbReference type="EMBL" id="PYGA01000020">
    <property type="protein sequence ID" value="PSK91345.1"/>
    <property type="molecule type" value="Genomic_DNA"/>
</dbReference>
<evidence type="ECO:0000313" key="2">
    <source>
        <dbReference type="EMBL" id="PSK91345.1"/>
    </source>
</evidence>
<dbReference type="Pfam" id="PF03992">
    <property type="entry name" value="ABM"/>
    <property type="match status" value="1"/>
</dbReference>
<dbReference type="SUPFAM" id="SSF54909">
    <property type="entry name" value="Dimeric alpha+beta barrel"/>
    <property type="match status" value="1"/>
</dbReference>
<sequence length="99" mass="10753">MIVITRYSVSADDSDDFVARATGALDALGRRPGYRSGSIARAADDPDTWTVVTEWDGPGAYRRALSDYDVKVAAVPLLSLARDEPSAFEVIARHRPEGE</sequence>
<reference evidence="2 3" key="1">
    <citation type="submission" date="2018-03" db="EMBL/GenBank/DDBJ databases">
        <title>Genomic Encyclopedia of Archaeal and Bacterial Type Strains, Phase II (KMG-II): from individual species to whole genera.</title>
        <authorList>
            <person name="Goeker M."/>
        </authorList>
    </citation>
    <scope>NUCLEOTIDE SEQUENCE [LARGE SCALE GENOMIC DNA]</scope>
    <source>
        <strain evidence="2 3">DSM 45312</strain>
    </source>
</reference>
<comment type="caution">
    <text evidence="2">The sequence shown here is derived from an EMBL/GenBank/DDBJ whole genome shotgun (WGS) entry which is preliminary data.</text>
</comment>
<protein>
    <submittedName>
        <fullName evidence="2">Antibiotic biosynthesis monooxygenase</fullName>
    </submittedName>
</protein>
<keyword evidence="2" id="KW-0503">Monooxygenase</keyword>
<dbReference type="Proteomes" id="UP000240542">
    <property type="component" value="Unassembled WGS sequence"/>
</dbReference>
<dbReference type="RefSeq" id="WP_106585602.1">
    <property type="nucleotide sequence ID" value="NZ_PYGA01000020.1"/>
</dbReference>
<dbReference type="Gene3D" id="3.30.70.100">
    <property type="match status" value="1"/>
</dbReference>
<evidence type="ECO:0000313" key="3">
    <source>
        <dbReference type="Proteomes" id="UP000240542"/>
    </source>
</evidence>
<feature type="domain" description="ABM" evidence="1">
    <location>
        <begin position="2"/>
        <end position="65"/>
    </location>
</feature>
<accession>A0A2P8D298</accession>